<evidence type="ECO:0000313" key="2">
    <source>
        <dbReference type="Proteomes" id="UP000054230"/>
    </source>
</evidence>
<evidence type="ECO:0000313" key="1">
    <source>
        <dbReference type="EMBL" id="KSU05289.1"/>
    </source>
</evidence>
<dbReference type="AlphaFoldDB" id="A0A0V8CW25"/>
<dbReference type="RefSeq" id="WP_058210609.1">
    <property type="nucleotide sequence ID" value="NZ_LKLP01000127.1"/>
</dbReference>
<accession>A0A0V8CW25</accession>
<gene>
    <name evidence="1" type="ORF">LMG8520_2586</name>
</gene>
<name>A0A0V8CW25_LACLL</name>
<proteinExistence type="predicted"/>
<protein>
    <submittedName>
        <fullName evidence="1">Uncharacterized protein</fullName>
    </submittedName>
</protein>
<reference evidence="2" key="1">
    <citation type="submission" date="2015-10" db="EMBL/GenBank/DDBJ databases">
        <title>Draft Genome Sequences of 11 Lactococcus lactis subspecies cremoris strains.</title>
        <authorList>
            <person name="Wels M."/>
            <person name="Backus L."/>
            <person name="Boekhorst J."/>
            <person name="Dijkstra A."/>
            <person name="Beerthuizen M."/>
            <person name="Kelly W."/>
            <person name="Siezen R."/>
            <person name="Bachmann H."/>
            <person name="Van Hijum S."/>
        </authorList>
    </citation>
    <scope>NUCLEOTIDE SEQUENCE [LARGE SCALE GENOMIC DNA]</scope>
    <source>
        <strain evidence="2">LMG8520</strain>
    </source>
</reference>
<dbReference type="PATRIC" id="fig|1360.106.peg.2318"/>
<organism evidence="1 2">
    <name type="scientific">Lactococcus lactis subsp. lactis</name>
    <name type="common">Streptococcus lactis</name>
    <dbReference type="NCBI Taxonomy" id="1360"/>
    <lineage>
        <taxon>Bacteria</taxon>
        <taxon>Bacillati</taxon>
        <taxon>Bacillota</taxon>
        <taxon>Bacilli</taxon>
        <taxon>Lactobacillales</taxon>
        <taxon>Streptococcaceae</taxon>
        <taxon>Lactococcus</taxon>
    </lineage>
</organism>
<comment type="caution">
    <text evidence="1">The sequence shown here is derived from an EMBL/GenBank/DDBJ whole genome shotgun (WGS) entry which is preliminary data.</text>
</comment>
<sequence>MDDLEKIIKIPTDFKLVSRKSELRNNKKVDILRFQKDGAFMLNGPRIIIVLSNNNLVSIKNLTTLPVGKLPDKLKAQKITQKVFSIANLEYSRNLSFIRIDKQQRTFINSQGELNQFPVLWIKYGHKNGSYNWVTLGAEGTIIEMEFDSRWDYYNGRRKTEMWDNDDWVLAREGRGPQLPSPSALA</sequence>
<dbReference type="Proteomes" id="UP000054230">
    <property type="component" value="Unassembled WGS sequence"/>
</dbReference>
<dbReference type="EMBL" id="LKLP01000127">
    <property type="protein sequence ID" value="KSU05289.1"/>
    <property type="molecule type" value="Genomic_DNA"/>
</dbReference>